<gene>
    <name evidence="1" type="ORF">FRUB_00300</name>
</gene>
<accession>A0A225DZ21</accession>
<evidence type="ECO:0000313" key="2">
    <source>
        <dbReference type="Proteomes" id="UP000214646"/>
    </source>
</evidence>
<evidence type="ECO:0000313" key="1">
    <source>
        <dbReference type="EMBL" id="OWK46601.1"/>
    </source>
</evidence>
<dbReference type="AlphaFoldDB" id="A0A225DZ21"/>
<proteinExistence type="predicted"/>
<organism evidence="1 2">
    <name type="scientific">Fimbriiglobus ruber</name>
    <dbReference type="NCBI Taxonomy" id="1908690"/>
    <lineage>
        <taxon>Bacteria</taxon>
        <taxon>Pseudomonadati</taxon>
        <taxon>Planctomycetota</taxon>
        <taxon>Planctomycetia</taxon>
        <taxon>Gemmatales</taxon>
        <taxon>Gemmataceae</taxon>
        <taxon>Fimbriiglobus</taxon>
    </lineage>
</organism>
<name>A0A225DZ21_9BACT</name>
<protein>
    <submittedName>
        <fullName evidence="1">Uncharacterized protein</fullName>
    </submittedName>
</protein>
<dbReference type="EMBL" id="NIDE01000001">
    <property type="protein sequence ID" value="OWK46601.1"/>
    <property type="molecule type" value="Genomic_DNA"/>
</dbReference>
<keyword evidence="2" id="KW-1185">Reference proteome</keyword>
<dbReference type="Proteomes" id="UP000214646">
    <property type="component" value="Unassembled WGS sequence"/>
</dbReference>
<sequence>MEIVFAPVGRIVTELTFFKSDGEKMVEVVRVVYDPVKGVAGLVGFVSGQNLDVEL</sequence>
<reference evidence="2" key="1">
    <citation type="submission" date="2017-06" db="EMBL/GenBank/DDBJ databases">
        <title>Genome analysis of Fimbriiglobus ruber SP5, the first member of the order Planctomycetales with confirmed chitinolytic capability.</title>
        <authorList>
            <person name="Ravin N.V."/>
            <person name="Rakitin A.L."/>
            <person name="Ivanova A.A."/>
            <person name="Beletsky A.V."/>
            <person name="Kulichevskaya I.S."/>
            <person name="Mardanov A.V."/>
            <person name="Dedysh S.N."/>
        </authorList>
    </citation>
    <scope>NUCLEOTIDE SEQUENCE [LARGE SCALE GENOMIC DNA]</scope>
    <source>
        <strain evidence="2">SP5</strain>
    </source>
</reference>
<comment type="caution">
    <text evidence="1">The sequence shown here is derived from an EMBL/GenBank/DDBJ whole genome shotgun (WGS) entry which is preliminary data.</text>
</comment>